<keyword evidence="2" id="KW-1185">Reference proteome</keyword>
<accession>A0A484IG21</accession>
<gene>
    <name evidence="1" type="ORF">NFRAN_2787</name>
</gene>
<evidence type="ECO:0000313" key="1">
    <source>
        <dbReference type="EMBL" id="VFJ15110.1"/>
    </source>
</evidence>
<dbReference type="EMBL" id="LR216287">
    <property type="protein sequence ID" value="VFJ15110.1"/>
    <property type="molecule type" value="Genomic_DNA"/>
</dbReference>
<dbReference type="AlphaFoldDB" id="A0A484IG21"/>
<evidence type="ECO:0000313" key="2">
    <source>
        <dbReference type="Proteomes" id="UP000294299"/>
    </source>
</evidence>
<sequence>MIDNHDQVINVKRHLSSFDQELIIHSFVAVIRFRFPYFNMVNYEMNRIIIKWIKCRQ</sequence>
<protein>
    <submittedName>
        <fullName evidence="1">Uncharacterized protein</fullName>
    </submittedName>
</protein>
<name>A0A484IG21_9ARCH</name>
<dbReference type="Proteomes" id="UP000294299">
    <property type="component" value="Chromosome NFRAN"/>
</dbReference>
<proteinExistence type="predicted"/>
<organism evidence="1 2">
    <name type="scientific">Candidatus Nitrosocosmicus franklandianus</name>
    <dbReference type="NCBI Taxonomy" id="1798806"/>
    <lineage>
        <taxon>Archaea</taxon>
        <taxon>Nitrososphaerota</taxon>
        <taxon>Nitrososphaeria</taxon>
        <taxon>Nitrososphaerales</taxon>
        <taxon>Nitrososphaeraceae</taxon>
        <taxon>Candidatus Nitrosocosmicus</taxon>
    </lineage>
</organism>
<dbReference type="KEGG" id="nfn:NFRAN_2787"/>
<reference evidence="1 2" key="1">
    <citation type="submission" date="2019-02" db="EMBL/GenBank/DDBJ databases">
        <authorList>
            <person name="Lehtovirta-Morley E L."/>
        </authorList>
    </citation>
    <scope>NUCLEOTIDE SEQUENCE [LARGE SCALE GENOMIC DNA]</scope>
    <source>
        <strain evidence="1">NFRAN1</strain>
    </source>
</reference>